<evidence type="ECO:0000256" key="8">
    <source>
        <dbReference type="ARBA" id="ARBA00023098"/>
    </source>
</evidence>
<reference evidence="13 14" key="1">
    <citation type="submission" date="2023-10" db="EMBL/GenBank/DDBJ databases">
        <title>Microbacterium xanthum sp. nov., isolated from seaweed.</title>
        <authorList>
            <person name="Lee S.D."/>
        </authorList>
    </citation>
    <scope>NUCLEOTIDE SEQUENCE [LARGE SCALE GENOMIC DNA]</scope>
    <source>
        <strain evidence="13 14">KCTC 19124</strain>
    </source>
</reference>
<keyword evidence="8" id="KW-0443">Lipid metabolism</keyword>
<comment type="pathway">
    <text evidence="1">Glycerolipid metabolism; triacylglycerol biosynthesis.</text>
</comment>
<keyword evidence="5" id="KW-0444">Lipid biosynthesis</keyword>
<dbReference type="PANTHER" id="PTHR31650:SF1">
    <property type="entry name" value="WAX ESTER SYNTHASE_DIACYLGLYCEROL ACYLTRANSFERASE 4-RELATED"/>
    <property type="match status" value="1"/>
</dbReference>
<comment type="catalytic activity">
    <reaction evidence="10">
        <text>an acyl-CoA + a 1,2-diacyl-sn-glycerol = a triacyl-sn-glycerol + CoA</text>
        <dbReference type="Rhea" id="RHEA:10868"/>
        <dbReference type="ChEBI" id="CHEBI:17815"/>
        <dbReference type="ChEBI" id="CHEBI:57287"/>
        <dbReference type="ChEBI" id="CHEBI:58342"/>
        <dbReference type="ChEBI" id="CHEBI:64615"/>
        <dbReference type="EC" id="2.3.1.20"/>
    </reaction>
</comment>
<keyword evidence="6" id="KW-0808">Transferase</keyword>
<evidence type="ECO:0000256" key="9">
    <source>
        <dbReference type="ARBA" id="ARBA00023315"/>
    </source>
</evidence>
<dbReference type="PANTHER" id="PTHR31650">
    <property type="entry name" value="O-ACYLTRANSFERASE (WSD1-LIKE) FAMILY PROTEIN"/>
    <property type="match status" value="1"/>
</dbReference>
<evidence type="ECO:0000256" key="3">
    <source>
        <dbReference type="ARBA" id="ARBA00009587"/>
    </source>
</evidence>
<comment type="caution">
    <text evidence="13">The sequence shown here is derived from an EMBL/GenBank/DDBJ whole genome shotgun (WGS) entry which is preliminary data.</text>
</comment>
<evidence type="ECO:0000256" key="7">
    <source>
        <dbReference type="ARBA" id="ARBA00022798"/>
    </source>
</evidence>
<evidence type="ECO:0000256" key="5">
    <source>
        <dbReference type="ARBA" id="ARBA00022516"/>
    </source>
</evidence>
<dbReference type="InterPro" id="IPR009721">
    <property type="entry name" value="O-acyltransferase_WSD1_C"/>
</dbReference>
<sequence length="426" mass="46067">MTAEEAVLSPDDARILALESAVVAGHTLKLMVLEPGETLDVDRLRRRVAERLGDHPRARERVDTAGDRPRWVPADDFDISRHIRRHPRPVATDDDLRHIAGELMAAHLDHRHPLWTIDVIGPLEDGREVLAARLHHAMVDGIAGMRFLQEVLTDPRDAPASAVGMRPTATVARRSLWHRLPAAIARELGHPGSRSPFDLPITGRRELAFAAVPLSGLKAIGASRPEHTTVNDALMAVVAGGLRGWIGATATHLDLRAQIPVSLHHRDDAPDVGNRDSFMNVDLALQASDPLTRLDRISAQTRTAKQAHDAELMYDLMHAVGQVHAVGGLPRASALLERVESSAREFSVAISNVPGPRGETSVSGRRVTKLFSSSEPGAHHALRIAAISHEDTIGIGFCTDPTAVPGVVDLATAVETAYDALHRAAH</sequence>
<organism evidence="13 14">
    <name type="scientific">Microbacterium aquimaris</name>
    <dbReference type="NCBI Taxonomy" id="459816"/>
    <lineage>
        <taxon>Bacteria</taxon>
        <taxon>Bacillati</taxon>
        <taxon>Actinomycetota</taxon>
        <taxon>Actinomycetes</taxon>
        <taxon>Micrococcales</taxon>
        <taxon>Microbacteriaceae</taxon>
        <taxon>Microbacterium</taxon>
    </lineage>
</organism>
<dbReference type="InterPro" id="IPR004255">
    <property type="entry name" value="O-acyltransferase_WSD1_N"/>
</dbReference>
<dbReference type="Pfam" id="PF06974">
    <property type="entry name" value="WS_DGAT_C"/>
    <property type="match status" value="1"/>
</dbReference>
<evidence type="ECO:0000313" key="13">
    <source>
        <dbReference type="EMBL" id="MDZ8162633.1"/>
    </source>
</evidence>
<dbReference type="Gene3D" id="3.30.559.10">
    <property type="entry name" value="Chloramphenicol acetyltransferase-like domain"/>
    <property type="match status" value="1"/>
</dbReference>
<comment type="similarity">
    <text evidence="3">Belongs to the long-chain O-acyltransferase family.</text>
</comment>
<dbReference type="Proteomes" id="UP001291912">
    <property type="component" value="Unassembled WGS sequence"/>
</dbReference>
<name>A0ABU5N969_9MICO</name>
<keyword evidence="7" id="KW-0319">Glycerol metabolism</keyword>
<dbReference type="RefSeq" id="WP_194425374.1">
    <property type="nucleotide sequence ID" value="NZ_BAAAPT010000002.1"/>
</dbReference>
<proteinExistence type="inferred from homology"/>
<dbReference type="InterPro" id="IPR045034">
    <property type="entry name" value="O-acyltransferase_WSD1-like"/>
</dbReference>
<gene>
    <name evidence="13" type="ORF">R2Q92_12380</name>
</gene>
<keyword evidence="9" id="KW-0012">Acyltransferase</keyword>
<dbReference type="EMBL" id="JAWJYN010000002">
    <property type="protein sequence ID" value="MDZ8162633.1"/>
    <property type="molecule type" value="Genomic_DNA"/>
</dbReference>
<dbReference type="SUPFAM" id="SSF52777">
    <property type="entry name" value="CoA-dependent acyltransferases"/>
    <property type="match status" value="1"/>
</dbReference>
<accession>A0ABU5N969</accession>
<evidence type="ECO:0000259" key="11">
    <source>
        <dbReference type="Pfam" id="PF03007"/>
    </source>
</evidence>
<comment type="pathway">
    <text evidence="2">Lipid metabolism.</text>
</comment>
<keyword evidence="14" id="KW-1185">Reference proteome</keyword>
<dbReference type="InterPro" id="IPR023213">
    <property type="entry name" value="CAT-like_dom_sf"/>
</dbReference>
<evidence type="ECO:0000256" key="4">
    <source>
        <dbReference type="ARBA" id="ARBA00013244"/>
    </source>
</evidence>
<evidence type="ECO:0000256" key="2">
    <source>
        <dbReference type="ARBA" id="ARBA00005189"/>
    </source>
</evidence>
<dbReference type="Pfam" id="PF03007">
    <property type="entry name" value="WS_DGAT_cat"/>
    <property type="match status" value="1"/>
</dbReference>
<feature type="domain" description="O-acyltransferase WSD1 C-terminal" evidence="12">
    <location>
        <begin position="273"/>
        <end position="421"/>
    </location>
</feature>
<protein>
    <recommendedName>
        <fullName evidence="4">diacylglycerol O-acyltransferase</fullName>
        <ecNumber evidence="4">2.3.1.20</ecNumber>
    </recommendedName>
</protein>
<evidence type="ECO:0000256" key="6">
    <source>
        <dbReference type="ARBA" id="ARBA00022679"/>
    </source>
</evidence>
<feature type="domain" description="O-acyltransferase WSD1-like N-terminal" evidence="11">
    <location>
        <begin position="8"/>
        <end position="170"/>
    </location>
</feature>
<evidence type="ECO:0000256" key="10">
    <source>
        <dbReference type="ARBA" id="ARBA00048109"/>
    </source>
</evidence>
<evidence type="ECO:0000313" key="14">
    <source>
        <dbReference type="Proteomes" id="UP001291912"/>
    </source>
</evidence>
<dbReference type="EC" id="2.3.1.20" evidence="4"/>
<evidence type="ECO:0000256" key="1">
    <source>
        <dbReference type="ARBA" id="ARBA00004771"/>
    </source>
</evidence>
<evidence type="ECO:0000259" key="12">
    <source>
        <dbReference type="Pfam" id="PF06974"/>
    </source>
</evidence>